<dbReference type="NCBIfam" id="TIGR00103">
    <property type="entry name" value="DNA_YbaB_EbfC"/>
    <property type="match status" value="1"/>
</dbReference>
<keyword evidence="5" id="KW-1185">Reference proteome</keyword>
<dbReference type="InterPro" id="IPR004401">
    <property type="entry name" value="YbaB/EbfC"/>
</dbReference>
<comment type="subunit">
    <text evidence="2">Homodimer.</text>
</comment>
<organism evidence="4 5">
    <name type="scientific">Geoalkalibacter halelectricus</name>
    <dbReference type="NCBI Taxonomy" id="2847045"/>
    <lineage>
        <taxon>Bacteria</taxon>
        <taxon>Pseudomonadati</taxon>
        <taxon>Thermodesulfobacteriota</taxon>
        <taxon>Desulfuromonadia</taxon>
        <taxon>Desulfuromonadales</taxon>
        <taxon>Geoalkalibacteraceae</taxon>
        <taxon>Geoalkalibacter</taxon>
    </lineage>
</organism>
<comment type="similarity">
    <text evidence="2">Belongs to the YbaB/EbfC family.</text>
</comment>
<feature type="coiled-coil region" evidence="3">
    <location>
        <begin position="6"/>
        <end position="33"/>
    </location>
</feature>
<comment type="function">
    <text evidence="2">Binds to DNA and alters its conformation. May be involved in regulation of gene expression, nucleoid organization and DNA protection.</text>
</comment>
<keyword evidence="2" id="KW-0963">Cytoplasm</keyword>
<dbReference type="Pfam" id="PF02575">
    <property type="entry name" value="YbaB_DNA_bd"/>
    <property type="match status" value="1"/>
</dbReference>
<reference evidence="4" key="1">
    <citation type="journal article" date="2022" name="Environ. Microbiol.">
        <title>Geoalkalibacter halelectricus SAP #1 sp. nov. possessing extracellular electron transfer and mineral#reducing capabilities from a haloalkaline environment.</title>
        <authorList>
            <person name="Yadav S."/>
            <person name="Singh R."/>
            <person name="Sundharam S.S."/>
            <person name="Chaudhary S."/>
            <person name="Krishnamurthi S."/>
            <person name="Patil S.A."/>
        </authorList>
    </citation>
    <scope>NUCLEOTIDE SEQUENCE</scope>
    <source>
        <strain evidence="4">SAP-1</strain>
    </source>
</reference>
<keyword evidence="3" id="KW-0175">Coiled coil</keyword>
<evidence type="ECO:0000256" key="1">
    <source>
        <dbReference type="ARBA" id="ARBA00023125"/>
    </source>
</evidence>
<name>A0ABY5ZST3_9BACT</name>
<sequence length="105" mass="11447">MMAKGLGNIMKQAQMMQQKMARLQEELAERSVEASSGGGMVTAVANGKQQLVSLRIEKDVVDPDDIEMLQDLVLAAANEALKKSQEMMQEEMGKITGGFNIPGMF</sequence>
<dbReference type="SUPFAM" id="SSF82607">
    <property type="entry name" value="YbaB-like"/>
    <property type="match status" value="1"/>
</dbReference>
<dbReference type="PANTHER" id="PTHR33449">
    <property type="entry name" value="NUCLEOID-ASSOCIATED PROTEIN YBAB"/>
    <property type="match status" value="1"/>
</dbReference>
<dbReference type="PIRSF" id="PIRSF004555">
    <property type="entry name" value="UCP004555"/>
    <property type="match status" value="1"/>
</dbReference>
<dbReference type="HAMAP" id="MF_00274">
    <property type="entry name" value="DNA_YbaB_EbfC"/>
    <property type="match status" value="1"/>
</dbReference>
<gene>
    <name evidence="4" type="ORF">L9S41_11495</name>
</gene>
<dbReference type="Gene3D" id="3.30.1310.10">
    <property type="entry name" value="Nucleoid-associated protein YbaB-like domain"/>
    <property type="match status" value="1"/>
</dbReference>
<keyword evidence="1 2" id="KW-0238">DNA-binding</keyword>
<evidence type="ECO:0000313" key="5">
    <source>
        <dbReference type="Proteomes" id="UP001060414"/>
    </source>
</evidence>
<dbReference type="Proteomes" id="UP001060414">
    <property type="component" value="Chromosome"/>
</dbReference>
<dbReference type="EMBL" id="CP092109">
    <property type="protein sequence ID" value="UWZ81584.1"/>
    <property type="molecule type" value="Genomic_DNA"/>
</dbReference>
<protein>
    <recommendedName>
        <fullName evidence="2">Nucleoid-associated protein L9S41_11495</fullName>
    </recommendedName>
</protein>
<evidence type="ECO:0000256" key="2">
    <source>
        <dbReference type="HAMAP-Rule" id="MF_00274"/>
    </source>
</evidence>
<evidence type="ECO:0000256" key="3">
    <source>
        <dbReference type="SAM" id="Coils"/>
    </source>
</evidence>
<dbReference type="PANTHER" id="PTHR33449:SF1">
    <property type="entry name" value="NUCLEOID-ASSOCIATED PROTEIN YBAB"/>
    <property type="match status" value="1"/>
</dbReference>
<proteinExistence type="inferred from homology"/>
<accession>A0ABY5ZST3</accession>
<comment type="subcellular location">
    <subcellularLocation>
        <location evidence="2">Cytoplasm</location>
        <location evidence="2">Nucleoid</location>
    </subcellularLocation>
</comment>
<evidence type="ECO:0000313" key="4">
    <source>
        <dbReference type="EMBL" id="UWZ81584.1"/>
    </source>
</evidence>
<dbReference type="InterPro" id="IPR036894">
    <property type="entry name" value="YbaB-like_sf"/>
</dbReference>